<feature type="signal peptide" evidence="4">
    <location>
        <begin position="1"/>
        <end position="18"/>
    </location>
</feature>
<evidence type="ECO:0000256" key="1">
    <source>
        <dbReference type="ARBA" id="ARBA00022574"/>
    </source>
</evidence>
<feature type="repeat" description="WD" evidence="3">
    <location>
        <begin position="191"/>
        <end position="222"/>
    </location>
</feature>
<dbReference type="Gene3D" id="2.130.10.10">
    <property type="entry name" value="YVTN repeat-like/Quinoprotein amine dehydrogenase"/>
    <property type="match status" value="3"/>
</dbReference>
<protein>
    <submittedName>
        <fullName evidence="5">Uncharacterized protein</fullName>
    </submittedName>
</protein>
<keyword evidence="6" id="KW-1185">Reference proteome</keyword>
<gene>
    <name evidence="5" type="ORF">SOIL9_18030</name>
</gene>
<dbReference type="PANTHER" id="PTHR44019">
    <property type="entry name" value="WD REPEAT-CONTAINING PROTEIN 55"/>
    <property type="match status" value="1"/>
</dbReference>
<dbReference type="PROSITE" id="PS50294">
    <property type="entry name" value="WD_REPEATS_REGION"/>
    <property type="match status" value="4"/>
</dbReference>
<dbReference type="InterPro" id="IPR036322">
    <property type="entry name" value="WD40_repeat_dom_sf"/>
</dbReference>
<dbReference type="PROSITE" id="PS00678">
    <property type="entry name" value="WD_REPEATS_1"/>
    <property type="match status" value="2"/>
</dbReference>
<dbReference type="EMBL" id="LR593886">
    <property type="protein sequence ID" value="VTR95911.1"/>
    <property type="molecule type" value="Genomic_DNA"/>
</dbReference>
<keyword evidence="4" id="KW-0732">Signal</keyword>
<feature type="repeat" description="WD" evidence="3">
    <location>
        <begin position="235"/>
        <end position="276"/>
    </location>
</feature>
<dbReference type="KEGG" id="gms:SOIL9_18030"/>
<evidence type="ECO:0000313" key="6">
    <source>
        <dbReference type="Proteomes" id="UP000464178"/>
    </source>
</evidence>
<feature type="repeat" description="WD" evidence="3">
    <location>
        <begin position="149"/>
        <end position="190"/>
    </location>
</feature>
<dbReference type="InterPro" id="IPR019775">
    <property type="entry name" value="WD40_repeat_CS"/>
</dbReference>
<dbReference type="CDD" id="cd00200">
    <property type="entry name" value="WD40"/>
    <property type="match status" value="1"/>
</dbReference>
<dbReference type="InterPro" id="IPR013783">
    <property type="entry name" value="Ig-like_fold"/>
</dbReference>
<evidence type="ECO:0000256" key="3">
    <source>
        <dbReference type="PROSITE-ProRule" id="PRU00221"/>
    </source>
</evidence>
<sequence length="1043" mass="109619">MARLLSLVLLLSPAIAAAAPPVTAVAYSPKGEFVAFGTPGEVRVFNVLGTQIGTPITVTGRVTALTFHPQGHWLAVAHGDAGKNGMVSLQPVGESGAKRQIAINAHRDAIYTMAFSPDGKQLATAGYDRVVHVWDVDDKEAKPAPRLTLKDHSDAVYGVAFHPDGKLLASVSADRAVKVWEVATGKRLYTLGDATDWLYTVAWSPDKKHLAAAGVDKSVRVWAVDADGAKLVHAAFAHESAVWRIAYSGDGSRLYSVGEDKVIKAWNTAKLTEAKVFDAQPDTVLDLALRPDGKQLALARFDGAGALLDVANGKATAQLLPAVPTKPVPPKVARVAPSGGVRGATTRVTISGTGLDWVKAVTSTTPEITAKIDPAKRSATALEVDVTIGAAVRIGTAPFTLDGDGGKSAPVAFAVDYFPAVAETGITDSARNAMAVKQNATVAGVVDREGDMDYYRFTAAVGDQIGVQVLAPELGSKLNPVIVLTDEAGSVLAEGTAALGFVAHNAGTYAIGVRDRDFRGGGDFTYRLHIGAIPVVTGVFPLAAPRGRTTSVHVSGVNLGAPSGVTTKVTVPAEAVPGAKVPVPLSGAAMQAVGRAEVTVAEFSAVVLNPTAGADIRVPGSADGILTKPNEAQTTRFEARKGERLVVEVLARRAGSPVDPVTEILDAAGKPVPLGVLRATAKTSVTFRDHDSASTGIRLDAWNELAIDDYLYVNGEVMRILALPKGPDDDCQFYQTGGQRVAFHGTTPTHHSLGLPMYKVELHPPGKTFPPNGLPLFPLTYRNDDGGAGYGKDSRLFFDVPADGSYQVRVTDARGSAGPNHAYRVTVRHPKPDFTVSFNPTAPSVWKGGAIPVNVSVTRFDGFDGPVQVKLAGIPDGMWAPETFVEGGFNSTTFALYANADATIPADAKLKLIARATIGGKEVTREVAGGLPKVAAVGDIVTTVREQTIAIQPGKETRFTVDIARQGKFAGRVPIDVQGLPHGVRVLNIGLNGILITERDTSREVVLYAEPWVKPMEHPIVVLARREGTGAEHAAKSLLLKVK</sequence>
<dbReference type="Gene3D" id="2.60.40.10">
    <property type="entry name" value="Immunoglobulins"/>
    <property type="match status" value="1"/>
</dbReference>
<dbReference type="RefSeq" id="WP_162670264.1">
    <property type="nucleotide sequence ID" value="NZ_LR593886.1"/>
</dbReference>
<evidence type="ECO:0000313" key="5">
    <source>
        <dbReference type="EMBL" id="VTR95911.1"/>
    </source>
</evidence>
<dbReference type="InterPro" id="IPR001680">
    <property type="entry name" value="WD40_rpt"/>
</dbReference>
<feature type="chain" id="PRO_5026653037" evidence="4">
    <location>
        <begin position="19"/>
        <end position="1043"/>
    </location>
</feature>
<name>A0A6P2D3M8_9BACT</name>
<dbReference type="PROSITE" id="PS50082">
    <property type="entry name" value="WD_REPEATS_2"/>
    <property type="match status" value="4"/>
</dbReference>
<dbReference type="Gene3D" id="2.60.120.380">
    <property type="match status" value="1"/>
</dbReference>
<dbReference type="InterPro" id="IPR050505">
    <property type="entry name" value="WDR55/POC1"/>
</dbReference>
<dbReference type="AlphaFoldDB" id="A0A6P2D3M8"/>
<reference evidence="5 6" key="1">
    <citation type="submission" date="2019-05" db="EMBL/GenBank/DDBJ databases">
        <authorList>
            <consortium name="Science for Life Laboratories"/>
        </authorList>
    </citation>
    <scope>NUCLEOTIDE SEQUENCE [LARGE SCALE GENOMIC DNA]</scope>
    <source>
        <strain evidence="5">Soil9</strain>
    </source>
</reference>
<organism evidence="5 6">
    <name type="scientific">Gemmata massiliana</name>
    <dbReference type="NCBI Taxonomy" id="1210884"/>
    <lineage>
        <taxon>Bacteria</taxon>
        <taxon>Pseudomonadati</taxon>
        <taxon>Planctomycetota</taxon>
        <taxon>Planctomycetia</taxon>
        <taxon>Gemmatales</taxon>
        <taxon>Gemmataceae</taxon>
        <taxon>Gemmata</taxon>
    </lineage>
</organism>
<dbReference type="SUPFAM" id="SSF50978">
    <property type="entry name" value="WD40 repeat-like"/>
    <property type="match status" value="1"/>
</dbReference>
<dbReference type="Proteomes" id="UP000464178">
    <property type="component" value="Chromosome"/>
</dbReference>
<dbReference type="PANTHER" id="PTHR44019:SF8">
    <property type="entry name" value="POC1 CENTRIOLAR PROTEIN HOMOLOG"/>
    <property type="match status" value="1"/>
</dbReference>
<accession>A0A6P2D3M8</accession>
<proteinExistence type="predicted"/>
<feature type="repeat" description="WD" evidence="3">
    <location>
        <begin position="103"/>
        <end position="144"/>
    </location>
</feature>
<dbReference type="SMART" id="SM00320">
    <property type="entry name" value="WD40"/>
    <property type="match status" value="7"/>
</dbReference>
<evidence type="ECO:0000256" key="2">
    <source>
        <dbReference type="ARBA" id="ARBA00022737"/>
    </source>
</evidence>
<evidence type="ECO:0000256" key="4">
    <source>
        <dbReference type="SAM" id="SignalP"/>
    </source>
</evidence>
<dbReference type="InterPro" id="IPR015943">
    <property type="entry name" value="WD40/YVTN_repeat-like_dom_sf"/>
</dbReference>
<dbReference type="Pfam" id="PF00400">
    <property type="entry name" value="WD40"/>
    <property type="match status" value="4"/>
</dbReference>
<keyword evidence="1 3" id="KW-0853">WD repeat</keyword>
<keyword evidence="2" id="KW-0677">Repeat</keyword>